<name>A0A1B8B021_FUSPO</name>
<dbReference type="InterPro" id="IPR049492">
    <property type="entry name" value="BD-FAE-like_dom"/>
</dbReference>
<reference evidence="3 4" key="1">
    <citation type="submission" date="2016-06" db="EMBL/GenBank/DDBJ databases">
        <title>Living apart together: crosstalk between the core and supernumerary genomes in a fungal plant pathogen.</title>
        <authorList>
            <person name="Vanheule A."/>
            <person name="Audenaert K."/>
            <person name="Warris S."/>
            <person name="Van De Geest H."/>
            <person name="Schijlen E."/>
            <person name="Hofte M."/>
            <person name="De Saeger S."/>
            <person name="Haesaert G."/>
            <person name="Waalwijk C."/>
            <person name="Van Der Lee T."/>
        </authorList>
    </citation>
    <scope>NUCLEOTIDE SEQUENCE [LARGE SCALE GENOMIC DNA]</scope>
    <source>
        <strain evidence="3 4">2516</strain>
    </source>
</reference>
<dbReference type="InterPro" id="IPR050300">
    <property type="entry name" value="GDXG_lipolytic_enzyme"/>
</dbReference>
<feature type="domain" description="BD-FAE-like" evidence="2">
    <location>
        <begin position="76"/>
        <end position="241"/>
    </location>
</feature>
<dbReference type="AlphaFoldDB" id="A0A1B8B021"/>
<accession>A0A1B8B021</accession>
<evidence type="ECO:0000313" key="4">
    <source>
        <dbReference type="Proteomes" id="UP000091967"/>
    </source>
</evidence>
<sequence>MDSHDILPEISTCQSNLSSAAARGNEITGLSIYQDTNEDITLERVQELMSEMNADVPQGGIDIVFGDKETQRLRFWEPTSKSHKAPIIVFVHGGSWTIGTYLDSVGSLKVKYLNDLGYAFASVDFALIPSVTVEEQVQEVADAVSYIMRNSKELGIDPESVVLIGHSSGAHVVSLVGTDTSYAQKAGFNINHLKGVIALDGSNYNAAASIADNTGSIVTNMLNALGSNPQRLEAMSPTLHAAGPNARAFLLLHVQRKGDIRQAVEFSAALKAADTSVDLHVFEGEGFEGHVTLLMKIGDQKYPATDVMKKWLDQYAPV</sequence>
<dbReference type="PANTHER" id="PTHR48081">
    <property type="entry name" value="AB HYDROLASE SUPERFAMILY PROTEIN C4A8.06C"/>
    <property type="match status" value="1"/>
</dbReference>
<organism evidence="3 4">
    <name type="scientific">Fusarium poae</name>
    <dbReference type="NCBI Taxonomy" id="36050"/>
    <lineage>
        <taxon>Eukaryota</taxon>
        <taxon>Fungi</taxon>
        <taxon>Dikarya</taxon>
        <taxon>Ascomycota</taxon>
        <taxon>Pezizomycotina</taxon>
        <taxon>Sordariomycetes</taxon>
        <taxon>Hypocreomycetidae</taxon>
        <taxon>Hypocreales</taxon>
        <taxon>Nectriaceae</taxon>
        <taxon>Fusarium</taxon>
    </lineage>
</organism>
<proteinExistence type="predicted"/>
<dbReference type="OMA" id="HGGSWTI"/>
<gene>
    <name evidence="3" type="ORF">FPOA_00039</name>
</gene>
<dbReference type="STRING" id="36050.A0A1B8B021"/>
<evidence type="ECO:0000256" key="1">
    <source>
        <dbReference type="ARBA" id="ARBA00022801"/>
    </source>
</evidence>
<dbReference type="InterPro" id="IPR029058">
    <property type="entry name" value="AB_hydrolase_fold"/>
</dbReference>
<dbReference type="SUPFAM" id="SSF53474">
    <property type="entry name" value="alpha/beta-Hydrolases"/>
    <property type="match status" value="1"/>
</dbReference>
<dbReference type="EMBL" id="LYXU01000001">
    <property type="protein sequence ID" value="OBS26095.1"/>
    <property type="molecule type" value="Genomic_DNA"/>
</dbReference>
<dbReference type="Proteomes" id="UP000091967">
    <property type="component" value="Unassembled WGS sequence"/>
</dbReference>
<evidence type="ECO:0000313" key="3">
    <source>
        <dbReference type="EMBL" id="OBS26095.1"/>
    </source>
</evidence>
<dbReference type="Pfam" id="PF20434">
    <property type="entry name" value="BD-FAE"/>
    <property type="match status" value="1"/>
</dbReference>
<evidence type="ECO:0000259" key="2">
    <source>
        <dbReference type="Pfam" id="PF20434"/>
    </source>
</evidence>
<dbReference type="GO" id="GO:0016787">
    <property type="term" value="F:hydrolase activity"/>
    <property type="evidence" value="ECO:0007669"/>
    <property type="project" value="UniProtKB-KW"/>
</dbReference>
<keyword evidence="1" id="KW-0378">Hydrolase</keyword>
<dbReference type="PANTHER" id="PTHR48081:SF33">
    <property type="entry name" value="KYNURENINE FORMAMIDASE"/>
    <property type="match status" value="1"/>
</dbReference>
<dbReference type="Gene3D" id="3.40.50.1820">
    <property type="entry name" value="alpha/beta hydrolase"/>
    <property type="match status" value="1"/>
</dbReference>
<keyword evidence="4" id="KW-1185">Reference proteome</keyword>
<protein>
    <recommendedName>
        <fullName evidence="2">BD-FAE-like domain-containing protein</fullName>
    </recommendedName>
</protein>
<comment type="caution">
    <text evidence="3">The sequence shown here is derived from an EMBL/GenBank/DDBJ whole genome shotgun (WGS) entry which is preliminary data.</text>
</comment>